<dbReference type="Proteomes" id="UP000008553">
    <property type="component" value="Unassembled WGS sequence"/>
</dbReference>
<reference evidence="1 2" key="1">
    <citation type="journal article" date="2002" name="Nature">
        <title>Genome sequence and comparative analysis of the model rodent malaria parasite Plasmodium yoelii yoelii.</title>
        <authorList>
            <person name="Carlton J.M."/>
            <person name="Angiuoli S.V."/>
            <person name="Suh B.B."/>
            <person name="Kooij T.W."/>
            <person name="Pertea M."/>
            <person name="Silva J.C."/>
            <person name="Ermolaeva M.D."/>
            <person name="Allen J.E."/>
            <person name="Selengut J.D."/>
            <person name="Koo H.L."/>
            <person name="Peterson J.D."/>
            <person name="Pop M."/>
            <person name="Kosack D.S."/>
            <person name="Shumway M.F."/>
            <person name="Bidwell S.L."/>
            <person name="Shallom S.J."/>
            <person name="van Aken S.E."/>
            <person name="Riedmuller S.B."/>
            <person name="Feldblyum T.V."/>
            <person name="Cho J.K."/>
            <person name="Quackenbush J."/>
            <person name="Sedegah M."/>
            <person name="Shoaibi A."/>
            <person name="Cummings L.M."/>
            <person name="Florens L."/>
            <person name="Yates J.R."/>
            <person name="Raine J.D."/>
            <person name="Sinden R.E."/>
            <person name="Harris M.A."/>
            <person name="Cunningham D.A."/>
            <person name="Preiser P.R."/>
            <person name="Bergman L.W."/>
            <person name="Vaidya A.B."/>
            <person name="van Lin L.H."/>
            <person name="Janse C.J."/>
            <person name="Waters A.P."/>
            <person name="Smith H.O."/>
            <person name="White O.R."/>
            <person name="Salzberg S.L."/>
            <person name="Venter J.C."/>
            <person name="Fraser C.M."/>
            <person name="Hoffman S.L."/>
            <person name="Gardner M.J."/>
            <person name="Carucci D.J."/>
        </authorList>
    </citation>
    <scope>NUCLEOTIDE SEQUENCE [LARGE SCALE GENOMIC DNA]</scope>
    <source>
        <strain evidence="1 2">17XNL</strain>
    </source>
</reference>
<proteinExistence type="predicted"/>
<dbReference type="PaxDb" id="73239-Q7RJ35"/>
<organism evidence="1 2">
    <name type="scientific">Plasmodium yoelii yoelii</name>
    <dbReference type="NCBI Taxonomy" id="73239"/>
    <lineage>
        <taxon>Eukaryota</taxon>
        <taxon>Sar</taxon>
        <taxon>Alveolata</taxon>
        <taxon>Apicomplexa</taxon>
        <taxon>Aconoidasida</taxon>
        <taxon>Haemosporida</taxon>
        <taxon>Plasmodiidae</taxon>
        <taxon>Plasmodium</taxon>
        <taxon>Plasmodium (Vinckeia)</taxon>
    </lineage>
</organism>
<dbReference type="AlphaFoldDB" id="Q7RJ35"/>
<dbReference type="InParanoid" id="Q7RJ35"/>
<protein>
    <submittedName>
        <fullName evidence="1">Uncharacterized protein</fullName>
    </submittedName>
</protein>
<name>Q7RJ35_PLAYO</name>
<feature type="non-terminal residue" evidence="1">
    <location>
        <position position="16"/>
    </location>
</feature>
<dbReference type="EMBL" id="AABL01000983">
    <property type="protein sequence ID" value="EAA22998.1"/>
    <property type="molecule type" value="Genomic_DNA"/>
</dbReference>
<sequence length="16" mass="1772">MLCAMIMFLDPIFGLG</sequence>
<evidence type="ECO:0000313" key="1">
    <source>
        <dbReference type="EMBL" id="EAA22998.1"/>
    </source>
</evidence>
<accession>Q7RJ35</accession>
<gene>
    <name evidence="1" type="ORF">PY03429</name>
</gene>
<evidence type="ECO:0000313" key="2">
    <source>
        <dbReference type="Proteomes" id="UP000008553"/>
    </source>
</evidence>
<keyword evidence="2" id="KW-1185">Reference proteome</keyword>
<comment type="caution">
    <text evidence="1">The sequence shown here is derived from an EMBL/GenBank/DDBJ whole genome shotgun (WGS) entry which is preliminary data.</text>
</comment>